<evidence type="ECO:0000256" key="1">
    <source>
        <dbReference type="ARBA" id="ARBA00006754"/>
    </source>
</evidence>
<dbReference type="STRING" id="1122247.GCA_000379865_02687"/>
<dbReference type="AlphaFoldDB" id="K5B7P8"/>
<organism evidence="4 5">
    <name type="scientific">Mycolicibacterium hassiacum (strain DSM 44199 / CIP 105218 / JCM 12690 / 3849)</name>
    <name type="common">Mycobacterium hassiacum</name>
    <dbReference type="NCBI Taxonomy" id="1122247"/>
    <lineage>
        <taxon>Bacteria</taxon>
        <taxon>Bacillati</taxon>
        <taxon>Actinomycetota</taxon>
        <taxon>Actinomycetes</taxon>
        <taxon>Mycobacteriales</taxon>
        <taxon>Mycobacteriaceae</taxon>
        <taxon>Mycolicibacterium</taxon>
    </lineage>
</organism>
<dbReference type="PANTHER" id="PTHR33744">
    <property type="entry name" value="CARBOHYDRATE DIACID REGULATOR"/>
    <property type="match status" value="1"/>
</dbReference>
<dbReference type="InterPro" id="IPR041522">
    <property type="entry name" value="CdaR_GGDEF"/>
</dbReference>
<comment type="similarity">
    <text evidence="1">Belongs to the CdaR family.</text>
</comment>
<evidence type="ECO:0000313" key="4">
    <source>
        <dbReference type="EMBL" id="EKF22323.1"/>
    </source>
</evidence>
<dbReference type="PANTHER" id="PTHR33744:SF7">
    <property type="entry name" value="PUCR FAMILY TRANSCRIPTIONAL REGULATOR"/>
    <property type="match status" value="1"/>
</dbReference>
<dbReference type="eggNOG" id="COG2508">
    <property type="taxonomic scope" value="Bacteria"/>
</dbReference>
<gene>
    <name evidence="4" type="ORF">C731_3815</name>
</gene>
<protein>
    <submittedName>
        <fullName evidence="4">PucR C-terminal helix-turn-helix domain protein</fullName>
    </submittedName>
</protein>
<evidence type="ECO:0000259" key="3">
    <source>
        <dbReference type="Pfam" id="PF17853"/>
    </source>
</evidence>
<dbReference type="InterPro" id="IPR042070">
    <property type="entry name" value="PucR_C-HTH_sf"/>
</dbReference>
<dbReference type="InterPro" id="IPR025736">
    <property type="entry name" value="PucR_C-HTH_dom"/>
</dbReference>
<name>K5B7P8_MYCHD</name>
<dbReference type="Pfam" id="PF17853">
    <property type="entry name" value="GGDEF_2"/>
    <property type="match status" value="1"/>
</dbReference>
<keyword evidence="5" id="KW-1185">Reference proteome</keyword>
<dbReference type="RefSeq" id="WP_005630441.1">
    <property type="nucleotide sequence ID" value="NZ_AMRA01000102.1"/>
</dbReference>
<dbReference type="OrthoDB" id="5051269at2"/>
<dbReference type="Proteomes" id="UP000006265">
    <property type="component" value="Unassembled WGS sequence"/>
</dbReference>
<feature type="domain" description="PucR C-terminal helix-turn-helix" evidence="2">
    <location>
        <begin position="298"/>
        <end position="350"/>
    </location>
</feature>
<dbReference type="PATRIC" id="fig|1122247.3.peg.3657"/>
<dbReference type="InterPro" id="IPR051448">
    <property type="entry name" value="CdaR-like_regulators"/>
</dbReference>
<proteinExistence type="inferred from homology"/>
<evidence type="ECO:0000259" key="2">
    <source>
        <dbReference type="Pfam" id="PF13556"/>
    </source>
</evidence>
<dbReference type="Gene3D" id="1.10.10.2840">
    <property type="entry name" value="PucR C-terminal helix-turn-helix domain"/>
    <property type="match status" value="1"/>
</dbReference>
<reference evidence="4 5" key="1">
    <citation type="journal article" date="2012" name="J. Bacteriol.">
        <title>Genome sequence of Mycobacterium hassiacum DSM 44199, a rare source of heat-stable mycobacterial proteins.</title>
        <authorList>
            <person name="Tiago I."/>
            <person name="Maranha A."/>
            <person name="Mendes V."/>
            <person name="Alarico S."/>
            <person name="Moynihan P.J."/>
            <person name="Clarke A.J."/>
            <person name="Macedo-Ribeiro S."/>
            <person name="Pereira P.J."/>
            <person name="Empadinhas N."/>
        </authorList>
    </citation>
    <scope>NUCLEOTIDE SEQUENCE [LARGE SCALE GENOMIC DNA]</scope>
    <source>
        <strain evidence="5">DSM 44199 / CIP 105218 / JCM 12690 / 3849</strain>
    </source>
</reference>
<feature type="domain" description="CdaR GGDEF-like" evidence="3">
    <location>
        <begin position="127"/>
        <end position="244"/>
    </location>
</feature>
<evidence type="ECO:0000313" key="5">
    <source>
        <dbReference type="Proteomes" id="UP000006265"/>
    </source>
</evidence>
<dbReference type="Pfam" id="PF13556">
    <property type="entry name" value="HTH_30"/>
    <property type="match status" value="1"/>
</dbReference>
<sequence>MTGQPLRLDELGADPASVLKVVAYFDDLDDRRCGAADLVRAAARLAGCPVAARADDPLCFDAAGAALNPGVDLDEGDVRVLRDGPAAPLDAVVRDRLRRSLRLCRARRFPAPALGDPALVEVVISSRQDPAARARAARLLGFDESLPVRVLAVSTDAPATLSVVLDVLGGDRVRTTTIGTTIAVAYQGSRDARTLSDALEDAISAAFPTPLPAGAGRGPWIGIGSPTDIFSTPTSWHQARRALRFASSTGYGRRAIAFERLSVLELLADLPVDAVLSNPDVARIDELAATPAGAVEVATAEAFCKYGSLRRTAEELYVHHSTVASRLAHVAERMGWDFDDPMDRFIATLVFLVRRIALSSAELGDTG</sequence>
<comment type="caution">
    <text evidence="4">The sequence shown here is derived from an EMBL/GenBank/DDBJ whole genome shotgun (WGS) entry which is preliminary data.</text>
</comment>
<dbReference type="EMBL" id="AMRA01000102">
    <property type="protein sequence ID" value="EKF22323.1"/>
    <property type="molecule type" value="Genomic_DNA"/>
</dbReference>
<accession>K5B7P8</accession>